<dbReference type="EMBL" id="BQNB010017114">
    <property type="protein sequence ID" value="GJT59479.1"/>
    <property type="molecule type" value="Genomic_DNA"/>
</dbReference>
<evidence type="ECO:0000256" key="1">
    <source>
        <dbReference type="SAM" id="Phobius"/>
    </source>
</evidence>
<feature type="transmembrane region" description="Helical" evidence="1">
    <location>
        <begin position="155"/>
        <end position="175"/>
    </location>
</feature>
<protein>
    <submittedName>
        <fullName evidence="2">Uncharacterized protein</fullName>
    </submittedName>
</protein>
<proteinExistence type="predicted"/>
<keyword evidence="1" id="KW-1133">Transmembrane helix</keyword>
<keyword evidence="3" id="KW-1185">Reference proteome</keyword>
<evidence type="ECO:0000313" key="3">
    <source>
        <dbReference type="Proteomes" id="UP001151760"/>
    </source>
</evidence>
<name>A0ABQ5F904_9ASTR</name>
<reference evidence="2" key="2">
    <citation type="submission" date="2022-01" db="EMBL/GenBank/DDBJ databases">
        <authorList>
            <person name="Yamashiro T."/>
            <person name="Shiraishi A."/>
            <person name="Satake H."/>
            <person name="Nakayama K."/>
        </authorList>
    </citation>
    <scope>NUCLEOTIDE SEQUENCE</scope>
</reference>
<dbReference type="Proteomes" id="UP001151760">
    <property type="component" value="Unassembled WGS sequence"/>
</dbReference>
<keyword evidence="1" id="KW-0812">Transmembrane</keyword>
<comment type="caution">
    <text evidence="2">The sequence shown here is derived from an EMBL/GenBank/DDBJ whole genome shotgun (WGS) entry which is preliminary data.</text>
</comment>
<evidence type="ECO:0000313" key="2">
    <source>
        <dbReference type="EMBL" id="GJT59479.1"/>
    </source>
</evidence>
<gene>
    <name evidence="2" type="ORF">Tco_1003012</name>
</gene>
<accession>A0ABQ5F904</accession>
<sequence length="278" mass="31785">MLSLRERMELDLEARLMGETLVLNRSLDPFFEDYIELKNLNVPLELRRDQVDDLMPTIEEGEVVEEFRARNDARMVSKFFGYPSDCDHDKKIRIDCAHNLKFSCMIGPRCKEIDKVGEVSKIWKSGSVGVLKLQDGCSTHNLAPKINMENLPSKISGEFLILILLFPVFNLVLLVQSYNCLFRVSAAGTKLQLLKDYNCSRIKTAEKIKIDWRSRILIHDYTLWEIVENGNAPIVTKTVDGKETVIPPTSVEEKAQRRAELKARSTLFVTPPNWVAAE</sequence>
<reference evidence="2" key="1">
    <citation type="journal article" date="2022" name="Int. J. Mol. Sci.">
        <title>Draft Genome of Tanacetum Coccineum: Genomic Comparison of Closely Related Tanacetum-Family Plants.</title>
        <authorList>
            <person name="Yamashiro T."/>
            <person name="Shiraishi A."/>
            <person name="Nakayama K."/>
            <person name="Satake H."/>
        </authorList>
    </citation>
    <scope>NUCLEOTIDE SEQUENCE</scope>
</reference>
<keyword evidence="1" id="KW-0472">Membrane</keyword>
<organism evidence="2 3">
    <name type="scientific">Tanacetum coccineum</name>
    <dbReference type="NCBI Taxonomy" id="301880"/>
    <lineage>
        <taxon>Eukaryota</taxon>
        <taxon>Viridiplantae</taxon>
        <taxon>Streptophyta</taxon>
        <taxon>Embryophyta</taxon>
        <taxon>Tracheophyta</taxon>
        <taxon>Spermatophyta</taxon>
        <taxon>Magnoliopsida</taxon>
        <taxon>eudicotyledons</taxon>
        <taxon>Gunneridae</taxon>
        <taxon>Pentapetalae</taxon>
        <taxon>asterids</taxon>
        <taxon>campanulids</taxon>
        <taxon>Asterales</taxon>
        <taxon>Asteraceae</taxon>
        <taxon>Asteroideae</taxon>
        <taxon>Anthemideae</taxon>
        <taxon>Anthemidinae</taxon>
        <taxon>Tanacetum</taxon>
    </lineage>
</organism>